<dbReference type="Proteomes" id="UP000503540">
    <property type="component" value="Chromosome"/>
</dbReference>
<dbReference type="EMBL" id="CP046172">
    <property type="protein sequence ID" value="QIS08192.1"/>
    <property type="molecule type" value="Genomic_DNA"/>
</dbReference>
<accession>A0A6G9Y4R7</accession>
<gene>
    <name evidence="1" type="ORF">F5544_01335</name>
</gene>
<name>A0A6G9Y4R7_9NOCA</name>
<reference evidence="1 2" key="1">
    <citation type="journal article" date="2019" name="ACS Chem. Biol.">
        <title>Identification and Mobilization of a Cryptic Antibiotic Biosynthesis Gene Locus from a Human-Pathogenic Nocardia Isolate.</title>
        <authorList>
            <person name="Herisse M."/>
            <person name="Ishida K."/>
            <person name="Porter J.L."/>
            <person name="Howden B."/>
            <person name="Hertweck C."/>
            <person name="Stinear T.P."/>
            <person name="Pidot S.J."/>
        </authorList>
    </citation>
    <scope>NUCLEOTIDE SEQUENCE [LARGE SCALE GENOMIC DNA]</scope>
    <source>
        <strain evidence="1 2">AUSMDU00012717</strain>
    </source>
</reference>
<organism evidence="1 2">
    <name type="scientific">Nocardia arthritidis</name>
    <dbReference type="NCBI Taxonomy" id="228602"/>
    <lineage>
        <taxon>Bacteria</taxon>
        <taxon>Bacillati</taxon>
        <taxon>Actinomycetota</taxon>
        <taxon>Actinomycetes</taxon>
        <taxon>Mycobacteriales</taxon>
        <taxon>Nocardiaceae</taxon>
        <taxon>Nocardia</taxon>
    </lineage>
</organism>
<proteinExistence type="predicted"/>
<evidence type="ECO:0000313" key="2">
    <source>
        <dbReference type="Proteomes" id="UP000503540"/>
    </source>
</evidence>
<dbReference type="RefSeq" id="WP_167471477.1">
    <property type="nucleotide sequence ID" value="NZ_CP046172.1"/>
</dbReference>
<sequence>MISPDEEHPVEERKRQRGANFRAFVEVYRAAEANGPSAQPVSHAGWHPAARIMTSTAEGSVLVYHDSGDEGELRFGRDTRPMGTIMEGGFRRDFTRCPFAVVSVRPHGVLGVLASDVERLDVITADGATSCADIVAGTFAVTIDLDLPYERTIRRLRDVGASEAEMVDVLFGSDTRAEERAATRHLAVRAYDAKDALLYEGPVLGTD</sequence>
<protein>
    <submittedName>
        <fullName evidence="1">Uncharacterized protein</fullName>
    </submittedName>
</protein>
<evidence type="ECO:0000313" key="1">
    <source>
        <dbReference type="EMBL" id="QIS08192.1"/>
    </source>
</evidence>
<dbReference type="AlphaFoldDB" id="A0A6G9Y4R7"/>
<keyword evidence="2" id="KW-1185">Reference proteome</keyword>
<dbReference type="KEGG" id="nah:F5544_01335"/>